<keyword evidence="3" id="KW-0804">Transcription</keyword>
<dbReference type="PANTHER" id="PTHR30146">
    <property type="entry name" value="LACI-RELATED TRANSCRIPTIONAL REPRESSOR"/>
    <property type="match status" value="1"/>
</dbReference>
<keyword evidence="2 6" id="KW-0238">DNA-binding</keyword>
<accession>A0ABS2HIG2</accession>
<keyword evidence="1" id="KW-0805">Transcription regulation</keyword>
<dbReference type="GO" id="GO:0003677">
    <property type="term" value="F:DNA binding"/>
    <property type="evidence" value="ECO:0007669"/>
    <property type="project" value="UniProtKB-KW"/>
</dbReference>
<dbReference type="SMART" id="SM00354">
    <property type="entry name" value="HTH_LACI"/>
    <property type="match status" value="1"/>
</dbReference>
<protein>
    <submittedName>
        <fullName evidence="6">LacI family DNA-binding transcriptional regulator</fullName>
    </submittedName>
</protein>
<evidence type="ECO:0000259" key="4">
    <source>
        <dbReference type="PROSITE" id="PS50932"/>
    </source>
</evidence>
<dbReference type="InterPro" id="IPR001387">
    <property type="entry name" value="Cro/C1-type_HTH"/>
</dbReference>
<proteinExistence type="predicted"/>
<name>A0ABS2HIG2_9VIBR</name>
<sequence length="347" mass="38169">MTTIKDVSERAGVSQATVSRVINGTSAVSPDKKFKVEQAIQDLGYRPNSIAQALASSRTDSIGIVVPELGSPFFASLLQEIEDNLRRFGYHVVVTAGSNTQKGQQESVDFLLGRRVDALILHTLELSDDFLIDLDKRSIPVVLVNRFVPEMATSCIGIDNELGGIEATKHLLENGHTRIACITGPLDKSDARGRLLGYRKAIELAGLEYDEMLVAQSGFTEKSGFKAMEKLLQRREQGHCNFSAVFASNDHMAVGAMECMKEHGLDIPQDISVVGFDNVNFSRYLSPALTTIHFPIEQTGVEAVNLTLAKLKQSVRNVNFTLSPTLVARNSVKDLEKKPYDFNKEII</sequence>
<dbReference type="InterPro" id="IPR046335">
    <property type="entry name" value="LacI/GalR-like_sensor"/>
</dbReference>
<evidence type="ECO:0000259" key="5">
    <source>
        <dbReference type="PROSITE" id="PS50943"/>
    </source>
</evidence>
<keyword evidence="7" id="KW-1185">Reference proteome</keyword>
<dbReference type="Pfam" id="PF00356">
    <property type="entry name" value="LacI"/>
    <property type="match status" value="1"/>
</dbReference>
<dbReference type="Pfam" id="PF13377">
    <property type="entry name" value="Peripla_BP_3"/>
    <property type="match status" value="1"/>
</dbReference>
<dbReference type="CDD" id="cd06270">
    <property type="entry name" value="PBP1_GalS-like"/>
    <property type="match status" value="1"/>
</dbReference>
<dbReference type="InterPro" id="IPR028082">
    <property type="entry name" value="Peripla_BP_I"/>
</dbReference>
<dbReference type="EMBL" id="JAFEUM010000002">
    <property type="protein sequence ID" value="MBM7035963.1"/>
    <property type="molecule type" value="Genomic_DNA"/>
</dbReference>
<dbReference type="InterPro" id="IPR010982">
    <property type="entry name" value="Lambda_DNA-bd_dom_sf"/>
</dbReference>
<dbReference type="PANTHER" id="PTHR30146:SF109">
    <property type="entry name" value="HTH-TYPE TRANSCRIPTIONAL REGULATOR GALS"/>
    <property type="match status" value="1"/>
</dbReference>
<feature type="domain" description="HTH lacI-type" evidence="4">
    <location>
        <begin position="2"/>
        <end position="56"/>
    </location>
</feature>
<dbReference type="SUPFAM" id="SSF47413">
    <property type="entry name" value="lambda repressor-like DNA-binding domains"/>
    <property type="match status" value="1"/>
</dbReference>
<dbReference type="SUPFAM" id="SSF53822">
    <property type="entry name" value="Periplasmic binding protein-like I"/>
    <property type="match status" value="1"/>
</dbReference>
<feature type="domain" description="HTH cro/C1-type" evidence="5">
    <location>
        <begin position="3"/>
        <end position="46"/>
    </location>
</feature>
<evidence type="ECO:0000256" key="1">
    <source>
        <dbReference type="ARBA" id="ARBA00023015"/>
    </source>
</evidence>
<dbReference type="Proteomes" id="UP000809621">
    <property type="component" value="Unassembled WGS sequence"/>
</dbReference>
<dbReference type="Gene3D" id="1.10.260.40">
    <property type="entry name" value="lambda repressor-like DNA-binding domains"/>
    <property type="match status" value="1"/>
</dbReference>
<evidence type="ECO:0000313" key="7">
    <source>
        <dbReference type="Proteomes" id="UP000809621"/>
    </source>
</evidence>
<dbReference type="Gene3D" id="3.40.50.2300">
    <property type="match status" value="2"/>
</dbReference>
<evidence type="ECO:0000256" key="3">
    <source>
        <dbReference type="ARBA" id="ARBA00023163"/>
    </source>
</evidence>
<dbReference type="PRINTS" id="PR00036">
    <property type="entry name" value="HTHLACI"/>
</dbReference>
<dbReference type="PROSITE" id="PS50932">
    <property type="entry name" value="HTH_LACI_2"/>
    <property type="match status" value="1"/>
</dbReference>
<evidence type="ECO:0000256" key="2">
    <source>
        <dbReference type="ARBA" id="ARBA00023125"/>
    </source>
</evidence>
<dbReference type="CDD" id="cd01392">
    <property type="entry name" value="HTH_LacI"/>
    <property type="match status" value="1"/>
</dbReference>
<comment type="caution">
    <text evidence="6">The sequence shown here is derived from an EMBL/GenBank/DDBJ whole genome shotgun (WGS) entry which is preliminary data.</text>
</comment>
<evidence type="ECO:0000313" key="6">
    <source>
        <dbReference type="EMBL" id="MBM7035963.1"/>
    </source>
</evidence>
<dbReference type="PROSITE" id="PS50943">
    <property type="entry name" value="HTH_CROC1"/>
    <property type="match status" value="1"/>
</dbReference>
<reference evidence="6 7" key="1">
    <citation type="submission" date="2021-02" db="EMBL/GenBank/DDBJ databases">
        <authorList>
            <person name="Park J.-S."/>
        </authorList>
    </citation>
    <scope>NUCLEOTIDE SEQUENCE [LARGE SCALE GENOMIC DNA]</scope>
    <source>
        <strain evidence="6 7">188UL20-2</strain>
    </source>
</reference>
<gene>
    <name evidence="6" type="ORF">JQC93_06030</name>
</gene>
<dbReference type="InterPro" id="IPR000843">
    <property type="entry name" value="HTH_LacI"/>
</dbReference>
<dbReference type="RefSeq" id="WP_205157577.1">
    <property type="nucleotide sequence ID" value="NZ_JAFEUM010000002.1"/>
</dbReference>
<organism evidence="6 7">
    <name type="scientific">Vibrio ulleungensis</name>
    <dbReference type="NCBI Taxonomy" id="2807619"/>
    <lineage>
        <taxon>Bacteria</taxon>
        <taxon>Pseudomonadati</taxon>
        <taxon>Pseudomonadota</taxon>
        <taxon>Gammaproteobacteria</taxon>
        <taxon>Vibrionales</taxon>
        <taxon>Vibrionaceae</taxon>
        <taxon>Vibrio</taxon>
    </lineage>
</organism>